<gene>
    <name evidence="1" type="ORF">KY290_038080</name>
</gene>
<comment type="caution">
    <text evidence="1">The sequence shown here is derived from an EMBL/GenBank/DDBJ whole genome shotgun (WGS) entry which is preliminary data.</text>
</comment>
<evidence type="ECO:0000313" key="2">
    <source>
        <dbReference type="Proteomes" id="UP000826656"/>
    </source>
</evidence>
<name>A0ABQ7TXP5_SOLTU</name>
<reference evidence="1 2" key="1">
    <citation type="journal article" date="2021" name="bioRxiv">
        <title>Chromosome-scale and haplotype-resolved genome assembly of a tetraploid potato cultivar.</title>
        <authorList>
            <person name="Sun H."/>
            <person name="Jiao W.-B."/>
            <person name="Krause K."/>
            <person name="Campoy J.A."/>
            <person name="Goel M."/>
            <person name="Folz-Donahue K."/>
            <person name="Kukat C."/>
            <person name="Huettel B."/>
            <person name="Schneeberger K."/>
        </authorList>
    </citation>
    <scope>NUCLEOTIDE SEQUENCE [LARGE SCALE GENOMIC DNA]</scope>
    <source>
        <strain evidence="1">SolTubOtavaFocal</strain>
        <tissue evidence="1">Leaves</tissue>
    </source>
</reference>
<evidence type="ECO:0008006" key="3">
    <source>
        <dbReference type="Google" id="ProtNLM"/>
    </source>
</evidence>
<dbReference type="Gene3D" id="3.30.420.40">
    <property type="match status" value="2"/>
</dbReference>
<proteinExistence type="predicted"/>
<evidence type="ECO:0000313" key="1">
    <source>
        <dbReference type="EMBL" id="KAH0739375.1"/>
    </source>
</evidence>
<accession>A0ABQ7TXP5</accession>
<keyword evidence="2" id="KW-1185">Reference proteome</keyword>
<dbReference type="PANTHER" id="PTHR11937">
    <property type="entry name" value="ACTIN"/>
    <property type="match status" value="1"/>
</dbReference>
<dbReference type="SUPFAM" id="SSF53067">
    <property type="entry name" value="Actin-like ATPase domain"/>
    <property type="match status" value="1"/>
</dbReference>
<protein>
    <recommendedName>
        <fullName evidence="3">Actin</fullName>
    </recommendedName>
</protein>
<dbReference type="Pfam" id="PF00022">
    <property type="entry name" value="Actin"/>
    <property type="match status" value="1"/>
</dbReference>
<organism evidence="1 2">
    <name type="scientific">Solanum tuberosum</name>
    <name type="common">Potato</name>
    <dbReference type="NCBI Taxonomy" id="4113"/>
    <lineage>
        <taxon>Eukaryota</taxon>
        <taxon>Viridiplantae</taxon>
        <taxon>Streptophyta</taxon>
        <taxon>Embryophyta</taxon>
        <taxon>Tracheophyta</taxon>
        <taxon>Spermatophyta</taxon>
        <taxon>Magnoliopsida</taxon>
        <taxon>eudicotyledons</taxon>
        <taxon>Gunneridae</taxon>
        <taxon>Pentapetalae</taxon>
        <taxon>asterids</taxon>
        <taxon>lamiids</taxon>
        <taxon>Solanales</taxon>
        <taxon>Solanaceae</taxon>
        <taxon>Solanoideae</taxon>
        <taxon>Solaneae</taxon>
        <taxon>Solanum</taxon>
    </lineage>
</organism>
<dbReference type="InterPro" id="IPR043129">
    <property type="entry name" value="ATPase_NBD"/>
</dbReference>
<dbReference type="EMBL" id="JAIVGD010000028">
    <property type="protein sequence ID" value="KAH0739375.1"/>
    <property type="molecule type" value="Genomic_DNA"/>
</dbReference>
<dbReference type="Proteomes" id="UP000826656">
    <property type="component" value="Unassembled WGS sequence"/>
</dbReference>
<sequence>MLILARKDLFANIVLSGGSTMFPGIAERMSKEITALAPRGTKIKVVAPPERKYRTWIRGSILASVNSFERMLITKGEYDEFGASIVHRKCSKLQCVNLKFSFKLTRLSFKPEQTLVTSL</sequence>
<dbReference type="InterPro" id="IPR004000">
    <property type="entry name" value="Actin"/>
</dbReference>